<evidence type="ECO:0000313" key="4">
    <source>
        <dbReference type="Proteomes" id="UP000053433"/>
    </source>
</evidence>
<dbReference type="AlphaFoldDB" id="A0A0W7TN85"/>
<reference evidence="3 4" key="1">
    <citation type="submission" date="2015-10" db="EMBL/GenBank/DDBJ databases">
        <title>A novel member of the family Ruminococcaceae isolated from human faeces.</title>
        <authorList>
            <person name="Shkoporov A.N."/>
            <person name="Chaplin A.V."/>
            <person name="Motuzova O.V."/>
            <person name="Kafarskaia L.I."/>
            <person name="Efimov B.A."/>
        </authorList>
    </citation>
    <scope>NUCLEOTIDE SEQUENCE [LARGE SCALE GENOMIC DNA]</scope>
    <source>
        <strain evidence="3 4">668</strain>
    </source>
</reference>
<evidence type="ECO:0000313" key="3">
    <source>
        <dbReference type="EMBL" id="KUE75183.1"/>
    </source>
</evidence>
<dbReference type="InterPro" id="IPR002789">
    <property type="entry name" value="HerA_central"/>
</dbReference>
<evidence type="ECO:0000259" key="2">
    <source>
        <dbReference type="Pfam" id="PF01935"/>
    </source>
</evidence>
<name>A0A0W7TN85_9FIRM</name>
<dbReference type="SUPFAM" id="SSF52540">
    <property type="entry name" value="P-loop containing nucleoside triphosphate hydrolases"/>
    <property type="match status" value="1"/>
</dbReference>
<evidence type="ECO:0000256" key="1">
    <source>
        <dbReference type="SAM" id="MobiDB-lite"/>
    </source>
</evidence>
<feature type="compositionally biased region" description="Basic and acidic residues" evidence="1">
    <location>
        <begin position="600"/>
        <end position="617"/>
    </location>
</feature>
<dbReference type="InterPro" id="IPR008571">
    <property type="entry name" value="HerA-like"/>
</dbReference>
<dbReference type="Proteomes" id="UP000053433">
    <property type="component" value="Unassembled WGS sequence"/>
</dbReference>
<feature type="domain" description="Helicase HerA central" evidence="2">
    <location>
        <begin position="648"/>
        <end position="864"/>
    </location>
</feature>
<accession>A0A0W7TN85</accession>
<proteinExistence type="predicted"/>
<dbReference type="CDD" id="cd01127">
    <property type="entry name" value="TrwB_TraG_TraD_VirD4"/>
    <property type="match status" value="1"/>
</dbReference>
<dbReference type="PANTHER" id="PTHR42957">
    <property type="entry name" value="HELICASE MJ1565-RELATED"/>
    <property type="match status" value="1"/>
</dbReference>
<dbReference type="EMBL" id="LMUA01000027">
    <property type="protein sequence ID" value="KUE75183.1"/>
    <property type="molecule type" value="Genomic_DNA"/>
</dbReference>
<organism evidence="3 4">
    <name type="scientific">Ruthenibacterium lactatiformans</name>
    <dbReference type="NCBI Taxonomy" id="1550024"/>
    <lineage>
        <taxon>Bacteria</taxon>
        <taxon>Bacillati</taxon>
        <taxon>Bacillota</taxon>
        <taxon>Clostridia</taxon>
        <taxon>Eubacteriales</taxon>
        <taxon>Oscillospiraceae</taxon>
        <taxon>Ruthenibacterium</taxon>
    </lineage>
</organism>
<protein>
    <recommendedName>
        <fullName evidence="2">Helicase HerA central domain-containing protein</fullName>
    </recommendedName>
</protein>
<feature type="region of interest" description="Disordered" evidence="1">
    <location>
        <begin position="566"/>
        <end position="621"/>
    </location>
</feature>
<dbReference type="RefSeq" id="WP_058723690.1">
    <property type="nucleotide sequence ID" value="NZ_LMUA01000027.1"/>
</dbReference>
<comment type="caution">
    <text evidence="3">The sequence shown here is derived from an EMBL/GenBank/DDBJ whole genome shotgun (WGS) entry which is preliminary data.</text>
</comment>
<dbReference type="InterPro" id="IPR027417">
    <property type="entry name" value="P-loop_NTPase"/>
</dbReference>
<dbReference type="PANTHER" id="PTHR42957:SF1">
    <property type="entry name" value="HELICASE MJ1565-RELATED"/>
    <property type="match status" value="1"/>
</dbReference>
<dbReference type="Gene3D" id="3.40.50.300">
    <property type="entry name" value="P-loop containing nucleotide triphosphate hydrolases"/>
    <property type="match status" value="2"/>
</dbReference>
<dbReference type="Pfam" id="PF01935">
    <property type="entry name" value="DUF87"/>
    <property type="match status" value="1"/>
</dbReference>
<gene>
    <name evidence="3" type="ORF">ASJ35_15050</name>
</gene>
<sequence>MIINLVSMGDCREILQGLMLFYSRQMKEGVLPENLKEFVINIYNEPGEYNEFSVLSDQKRLREYILAHGRNIEDVGEMAVILGSKIRCFYRNPQEPQYQYAHLTFYEMEAANTDGDNRMDSISTGVALGGLTSGTPSVLNGNWYKTGFGTKYAPDNRLLRMARNYNALFRVAFSGSSYEPDSAIFTSIAHDEKGQLGKIYSSSNWVVFVDPKVDLSFFQGKEQDLMIIHYSDQYTSTSGYDDITVTQKSQQYEEIIHAHLNSKGISATKEDVHNIISLFNAINGDWMLRLIPAKKLAGAVDSNFSREKMSILSAIKLCMAYYSHEDIVWIPISLEEMLRVSRGAGYSQADGLLSAKNLGFEKGATSDDVLMIGIEGPVSDIKVYLHPVEVKIGQNTTAVLAKAQEQVLNTYAGLWNALWPNENRDSLECKLSRNFLMQMAIVSCEKMCLYNVYPDIPWQKVLKDFREALLNEQYTFSKQMDSFLGKGTIVSFKTDVLNKSGKMQDDICLLEFPEKMGSEYMIKSAAEIEKELDNCTQEFPDRIKYLHRSSPLPSNAVLTDAITEAKEVRPETTERQQIITDPPLTPVDEGQAENSSTSESDPHEEASASKGTAEEAKNTPTVSRRKCMEIIFGKDISTGAPLIWKPNDTNQVFHTNMGIIGTMGTGKTQFTKSLIAQLHRDQAHNFDGSPLGILIFDYKGDYNESKEDFIDATKAKVFKPYHLPFNPLAITASKVFKPLLPIHTANAFKDTLAKVYNLGAKQQNSLFSCITRAYSATGVKPNDPSTWKNTPPTFDMVYSIYMDDEDIKKTDSLAAAMDKLYQFQVFESDSSKTQSLFDLLNGVVVIDLSGYDPDIQSLIVAITLDLFYVQMQAAGSSKMDQQYRQLTKFILVDEADNFMSQGFPSLKKILKEGREFGVGTVLSTQFLKHFGTTDDDYAKYILTWVVHNVADLKPSDVEFVFNTEAKAPEAQRLFSDIKALQKHYSIVKIGTSKPIYIQDRAFWELYNDWHLI</sequence>